<accession>A0A8H7XHX7</accession>
<sequence>MFGSPKTLTFHYDQLGIDADILIMFEPTHEQALYKSLFPVTWKALSFPGTRSGRATVQYTGDTALLVPQTDREGMIVSTNAQHCHIGQKCVMETDSHGKNFLTSAESGIPGNIQCQVNTSNASDVGFGVFNGNKDDVEAIIKWDKVSVGNTISVPLNFNLKIYTNFGYQQGQVIQDVMGLPLVFSKDINALTESSDWAVSIDLSNSVHITPI</sequence>
<dbReference type="EMBL" id="JAFIQS010000025">
    <property type="protein sequence ID" value="KAG5161770.1"/>
    <property type="molecule type" value="Genomic_DNA"/>
</dbReference>
<reference evidence="1" key="1">
    <citation type="submission" date="2021-02" db="EMBL/GenBank/DDBJ databases">
        <title>Psilocybe cubensis genome.</title>
        <authorList>
            <person name="Mckernan K.J."/>
            <person name="Crawford S."/>
            <person name="Trippe A."/>
            <person name="Kane L.T."/>
            <person name="Mclaughlin S."/>
        </authorList>
    </citation>
    <scope>NUCLEOTIDE SEQUENCE [LARGE SCALE GENOMIC DNA]</scope>
    <source>
        <strain evidence="1">MGC-MH-2018</strain>
    </source>
</reference>
<dbReference type="AlphaFoldDB" id="A0A8H7XHX7"/>
<dbReference type="OrthoDB" id="3165318at2759"/>
<proteinExistence type="predicted"/>
<protein>
    <submittedName>
        <fullName evidence="1">Uncharacterized protein</fullName>
    </submittedName>
</protein>
<comment type="caution">
    <text evidence="1">The sequence shown here is derived from an EMBL/GenBank/DDBJ whole genome shotgun (WGS) entry which is preliminary data.</text>
</comment>
<name>A0A8H7XHX7_PSICU</name>
<evidence type="ECO:0000313" key="1">
    <source>
        <dbReference type="EMBL" id="KAG5161770.1"/>
    </source>
</evidence>
<organism evidence="1">
    <name type="scientific">Psilocybe cubensis</name>
    <name type="common">Psychedelic mushroom</name>
    <name type="synonym">Stropharia cubensis</name>
    <dbReference type="NCBI Taxonomy" id="181762"/>
    <lineage>
        <taxon>Eukaryota</taxon>
        <taxon>Fungi</taxon>
        <taxon>Dikarya</taxon>
        <taxon>Basidiomycota</taxon>
        <taxon>Agaricomycotina</taxon>
        <taxon>Agaricomycetes</taxon>
        <taxon>Agaricomycetidae</taxon>
        <taxon>Agaricales</taxon>
        <taxon>Agaricineae</taxon>
        <taxon>Strophariaceae</taxon>
        <taxon>Psilocybe</taxon>
    </lineage>
</organism>
<gene>
    <name evidence="1" type="ORF">JR316_013310</name>
</gene>